<dbReference type="InterPro" id="IPR015017">
    <property type="entry name" value="DUF1904"/>
</dbReference>
<dbReference type="Proteomes" id="UP000650466">
    <property type="component" value="Unassembled WGS sequence"/>
</dbReference>
<reference evidence="1" key="1">
    <citation type="submission" date="2020-09" db="EMBL/GenBank/DDBJ databases">
        <title>Draft Genome Sequence of Paenibacillus sp. WST5.</title>
        <authorList>
            <person name="Bao Z."/>
        </authorList>
    </citation>
    <scope>NUCLEOTIDE SEQUENCE</scope>
    <source>
        <strain evidence="1">WST5</strain>
    </source>
</reference>
<dbReference type="AlphaFoldDB" id="A0A926KVF2"/>
<name>A0A926KVF2_9BACL</name>
<sequence length="109" mass="11988">MPRITVRGLSVDQVCQMSESLVEQLAAICDCETDNFTLECNTHPSIFAGKIVPAYPFIEVAWFERGPAIRDQVAKAITDHVLALGIPEVEVAFTFYAENGYYINGISCG</sequence>
<comment type="caution">
    <text evidence="1">The sequence shown here is derived from an EMBL/GenBank/DDBJ whole genome shotgun (WGS) entry which is preliminary data.</text>
</comment>
<gene>
    <name evidence="1" type="ORF">ICC18_21435</name>
</gene>
<evidence type="ECO:0000313" key="2">
    <source>
        <dbReference type="Proteomes" id="UP000650466"/>
    </source>
</evidence>
<dbReference type="InterPro" id="IPR014347">
    <property type="entry name" value="Tautomerase/MIF_sf"/>
</dbReference>
<keyword evidence="2" id="KW-1185">Reference proteome</keyword>
<proteinExistence type="predicted"/>
<dbReference type="SUPFAM" id="SSF55331">
    <property type="entry name" value="Tautomerase/MIF"/>
    <property type="match status" value="1"/>
</dbReference>
<protein>
    <submittedName>
        <fullName evidence="1">DUF1904 family protein</fullName>
    </submittedName>
</protein>
<accession>A0A926KVF2</accession>
<dbReference type="Pfam" id="PF08921">
    <property type="entry name" value="DUF1904"/>
    <property type="match status" value="1"/>
</dbReference>
<organism evidence="1 2">
    <name type="scientific">Paenibacillus sedimenti</name>
    <dbReference type="NCBI Taxonomy" id="2770274"/>
    <lineage>
        <taxon>Bacteria</taxon>
        <taxon>Bacillati</taxon>
        <taxon>Bacillota</taxon>
        <taxon>Bacilli</taxon>
        <taxon>Bacillales</taxon>
        <taxon>Paenibacillaceae</taxon>
        <taxon>Paenibacillus</taxon>
    </lineage>
</organism>
<dbReference type="EMBL" id="JACVVD010000008">
    <property type="protein sequence ID" value="MBD0382685.1"/>
    <property type="molecule type" value="Genomic_DNA"/>
</dbReference>
<dbReference type="RefSeq" id="WP_188176475.1">
    <property type="nucleotide sequence ID" value="NZ_JACVVD010000008.1"/>
</dbReference>
<evidence type="ECO:0000313" key="1">
    <source>
        <dbReference type="EMBL" id="MBD0382685.1"/>
    </source>
</evidence>
<dbReference type="Gene3D" id="3.30.429.10">
    <property type="entry name" value="Macrophage Migration Inhibitory Factor"/>
    <property type="match status" value="1"/>
</dbReference>